<keyword evidence="2" id="KW-0812">Transmembrane</keyword>
<keyword evidence="2" id="KW-1133">Transmembrane helix</keyword>
<accession>A0A4Z2I9Y0</accession>
<reference evidence="3 4" key="1">
    <citation type="submission" date="2019-03" db="EMBL/GenBank/DDBJ databases">
        <title>First draft genome of Liparis tanakae, snailfish: a comprehensive survey of snailfish specific genes.</title>
        <authorList>
            <person name="Kim W."/>
            <person name="Song I."/>
            <person name="Jeong J.-H."/>
            <person name="Kim D."/>
            <person name="Kim S."/>
            <person name="Ryu S."/>
            <person name="Song J.Y."/>
            <person name="Lee S.K."/>
        </authorList>
    </citation>
    <scope>NUCLEOTIDE SEQUENCE [LARGE SCALE GENOMIC DNA]</scope>
    <source>
        <tissue evidence="3">Muscle</tissue>
    </source>
</reference>
<organism evidence="3 4">
    <name type="scientific">Liparis tanakae</name>
    <name type="common">Tanaka's snailfish</name>
    <dbReference type="NCBI Taxonomy" id="230148"/>
    <lineage>
        <taxon>Eukaryota</taxon>
        <taxon>Metazoa</taxon>
        <taxon>Chordata</taxon>
        <taxon>Craniata</taxon>
        <taxon>Vertebrata</taxon>
        <taxon>Euteleostomi</taxon>
        <taxon>Actinopterygii</taxon>
        <taxon>Neopterygii</taxon>
        <taxon>Teleostei</taxon>
        <taxon>Neoteleostei</taxon>
        <taxon>Acanthomorphata</taxon>
        <taxon>Eupercaria</taxon>
        <taxon>Perciformes</taxon>
        <taxon>Cottioidei</taxon>
        <taxon>Cottales</taxon>
        <taxon>Liparidae</taxon>
        <taxon>Liparis</taxon>
    </lineage>
</organism>
<dbReference type="EMBL" id="SRLO01000111">
    <property type="protein sequence ID" value="TNN74778.1"/>
    <property type="molecule type" value="Genomic_DNA"/>
</dbReference>
<protein>
    <submittedName>
        <fullName evidence="3">Uncharacterized protein</fullName>
    </submittedName>
</protein>
<dbReference type="Proteomes" id="UP000314294">
    <property type="component" value="Unassembled WGS sequence"/>
</dbReference>
<proteinExistence type="predicted"/>
<keyword evidence="4" id="KW-1185">Reference proteome</keyword>
<evidence type="ECO:0000256" key="2">
    <source>
        <dbReference type="SAM" id="Phobius"/>
    </source>
</evidence>
<feature type="transmembrane region" description="Helical" evidence="2">
    <location>
        <begin position="55"/>
        <end position="75"/>
    </location>
</feature>
<sequence length="139" mass="14720">MALLLLLLGEDPQSELCGAETRPARSISFIKACKVAGESSSFLIPLLPARSPHTALPVLTLVCVAVVYVGTLYLVRTDLNCSSVASVRTPVGSKTLPDSCPDFLLPAGKKKTIRSEPKPKLSGTPVETSEFPKIANLSD</sequence>
<name>A0A4Z2I9Y0_9TELE</name>
<feature type="region of interest" description="Disordered" evidence="1">
    <location>
        <begin position="113"/>
        <end position="139"/>
    </location>
</feature>
<dbReference type="AlphaFoldDB" id="A0A4Z2I9Y0"/>
<evidence type="ECO:0000313" key="4">
    <source>
        <dbReference type="Proteomes" id="UP000314294"/>
    </source>
</evidence>
<keyword evidence="2" id="KW-0472">Membrane</keyword>
<gene>
    <name evidence="3" type="ORF">EYF80_015096</name>
</gene>
<comment type="caution">
    <text evidence="3">The sequence shown here is derived from an EMBL/GenBank/DDBJ whole genome shotgun (WGS) entry which is preliminary data.</text>
</comment>
<evidence type="ECO:0000256" key="1">
    <source>
        <dbReference type="SAM" id="MobiDB-lite"/>
    </source>
</evidence>
<evidence type="ECO:0000313" key="3">
    <source>
        <dbReference type="EMBL" id="TNN74778.1"/>
    </source>
</evidence>